<name>A0ACC3MGP8_9PEZI</name>
<comment type="caution">
    <text evidence="1">The sequence shown here is derived from an EMBL/GenBank/DDBJ whole genome shotgun (WGS) entry which is preliminary data.</text>
</comment>
<accession>A0ACC3MGP8</accession>
<gene>
    <name evidence="1" type="ORF">LTR37_018542</name>
</gene>
<protein>
    <submittedName>
        <fullName evidence="1">Uncharacterized protein</fullName>
    </submittedName>
</protein>
<evidence type="ECO:0000313" key="1">
    <source>
        <dbReference type="EMBL" id="KAK3691587.1"/>
    </source>
</evidence>
<organism evidence="1 2">
    <name type="scientific">Vermiconidia calcicola</name>
    <dbReference type="NCBI Taxonomy" id="1690605"/>
    <lineage>
        <taxon>Eukaryota</taxon>
        <taxon>Fungi</taxon>
        <taxon>Dikarya</taxon>
        <taxon>Ascomycota</taxon>
        <taxon>Pezizomycotina</taxon>
        <taxon>Dothideomycetes</taxon>
        <taxon>Dothideomycetidae</taxon>
        <taxon>Mycosphaerellales</taxon>
        <taxon>Extremaceae</taxon>
        <taxon>Vermiconidia</taxon>
    </lineage>
</organism>
<reference evidence="1" key="1">
    <citation type="submission" date="2023-07" db="EMBL/GenBank/DDBJ databases">
        <title>Black Yeasts Isolated from many extreme environments.</title>
        <authorList>
            <person name="Coleine C."/>
            <person name="Stajich J.E."/>
            <person name="Selbmann L."/>
        </authorList>
    </citation>
    <scope>NUCLEOTIDE SEQUENCE</scope>
    <source>
        <strain evidence="1">CCFEE 5714</strain>
    </source>
</reference>
<dbReference type="Proteomes" id="UP001281147">
    <property type="component" value="Unassembled WGS sequence"/>
</dbReference>
<dbReference type="EMBL" id="JAUTXU010000262">
    <property type="protein sequence ID" value="KAK3691587.1"/>
    <property type="molecule type" value="Genomic_DNA"/>
</dbReference>
<evidence type="ECO:0000313" key="2">
    <source>
        <dbReference type="Proteomes" id="UP001281147"/>
    </source>
</evidence>
<keyword evidence="2" id="KW-1185">Reference proteome</keyword>
<proteinExistence type="predicted"/>
<sequence>MVGSRRSSDKASSDRNSMGRSAKYTALDHSDLEVVGHSDAPEVVTVSSPSPLNRQSSLHQPEPYHAAPVYYGDSKQQYGGGGYYSDAEAVVSPDDHGARPSYIIPDEKQAGVTAHEVDGRKEGRRYCGLRKGVFIALIVAVALLLVIAAVLGGVLGTVLPKDSRSDALAEIPLEVMAGTGLASTLSGDGSNRLLTYLQDADGQILENVYADSTWSLSDRNLLNTSIVTTEAVVGSPLAAVSYQLDGKTYSQLFFVTSTGGIHTTYSTGSTWSPPIPITADRVAVNSIGLAACWGDDPMNGIRVFYPSQEGTMREMKYTFGGTGFWYAGEEFDGSDTSSGVACAVKTDKDSQFLNLYMRWKSSGLVKQVYYDYKGVAQWEYGGGPTTSRNRTMVAGSDIAVCNDESQTEYIHYQIEGGLITRGLLEPDGSDYEGFQTMRGAAEGSKLAASFVDGGAMLLYQNRTSDNSIQIDNRSRYGTTVSSGAVP</sequence>